<evidence type="ECO:0000313" key="2">
    <source>
        <dbReference type="EMBL" id="GGQ94979.1"/>
    </source>
</evidence>
<feature type="region of interest" description="Disordered" evidence="1">
    <location>
        <begin position="57"/>
        <end position="107"/>
    </location>
</feature>
<reference evidence="2" key="1">
    <citation type="journal article" date="2014" name="Int. J. Syst. Evol. Microbiol.">
        <title>Complete genome sequence of Corynebacterium casei LMG S-19264T (=DSM 44701T), isolated from a smear-ripened cheese.</title>
        <authorList>
            <consortium name="US DOE Joint Genome Institute (JGI-PGF)"/>
            <person name="Walter F."/>
            <person name="Albersmeier A."/>
            <person name="Kalinowski J."/>
            <person name="Ruckert C."/>
        </authorList>
    </citation>
    <scope>NUCLEOTIDE SEQUENCE</scope>
    <source>
        <strain evidence="2">JCM 31311</strain>
    </source>
</reference>
<name>A0A918EZW2_9DEIO</name>
<proteinExistence type="predicted"/>
<evidence type="ECO:0000313" key="3">
    <source>
        <dbReference type="Proteomes" id="UP000603865"/>
    </source>
</evidence>
<evidence type="ECO:0000256" key="1">
    <source>
        <dbReference type="SAM" id="MobiDB-lite"/>
    </source>
</evidence>
<dbReference type="Proteomes" id="UP000603865">
    <property type="component" value="Unassembled WGS sequence"/>
</dbReference>
<protein>
    <submittedName>
        <fullName evidence="2">Uncharacterized protein</fullName>
    </submittedName>
</protein>
<organism evidence="2 3">
    <name type="scientific">Deinococcus ruber</name>
    <dbReference type="NCBI Taxonomy" id="1848197"/>
    <lineage>
        <taxon>Bacteria</taxon>
        <taxon>Thermotogati</taxon>
        <taxon>Deinococcota</taxon>
        <taxon>Deinococci</taxon>
        <taxon>Deinococcales</taxon>
        <taxon>Deinococcaceae</taxon>
        <taxon>Deinococcus</taxon>
    </lineage>
</organism>
<comment type="caution">
    <text evidence="2">The sequence shown here is derived from an EMBL/GenBank/DDBJ whole genome shotgun (WGS) entry which is preliminary data.</text>
</comment>
<sequence length="107" mass="11247">MTDDPNAHLITRDPDQMEHQLKEADYAGSTPNDETLTDLDTGLLEVRVGNVGGLAAVPHDPLADANVNPGYTPPSQMPATHPKEGVADLPAGAPAEVELEGDLGKRD</sequence>
<dbReference type="RefSeq" id="WP_189087803.1">
    <property type="nucleotide sequence ID" value="NZ_BMQL01000001.1"/>
</dbReference>
<keyword evidence="3" id="KW-1185">Reference proteome</keyword>
<reference evidence="2" key="2">
    <citation type="submission" date="2020-09" db="EMBL/GenBank/DDBJ databases">
        <authorList>
            <person name="Sun Q."/>
            <person name="Ohkuma M."/>
        </authorList>
    </citation>
    <scope>NUCLEOTIDE SEQUENCE</scope>
    <source>
        <strain evidence="2">JCM 31311</strain>
    </source>
</reference>
<gene>
    <name evidence="2" type="ORF">GCM10008957_04070</name>
</gene>
<dbReference type="AlphaFoldDB" id="A0A918EZW2"/>
<dbReference type="EMBL" id="BMQL01000001">
    <property type="protein sequence ID" value="GGQ94979.1"/>
    <property type="molecule type" value="Genomic_DNA"/>
</dbReference>
<accession>A0A918EZW2</accession>